<sequence>MEGFILSNEHIILKNVHKEFQSNEHAPTIALDDVSLTINKGEFISLLGPSGCGKSTLLNIIAGLEEHSSGTFLVNDSPVKGPGNDRIVVFQESGLFPWMTVLENVMYGLLIKKIPKEEAKERAMTWLQKVHLGKFAHSMPHQLSGGMKQRVAIARALVMDPEILLMDEPFAALDEQTRMVLHKELETLWSETGKTILFVTHNIREAVVLSDRIVLMKTRPGGIKNVFPVQASRPRKSSDSILIHLENRILTELEQEMEKVLKEELGSDYSLEKDRLRVDPHNNMGSDI</sequence>
<comment type="caution">
    <text evidence="10">The sequence shown here is derived from an EMBL/GenBank/DDBJ whole genome shotgun (WGS) entry which is preliminary data.</text>
</comment>
<organism evidence="10 11">
    <name type="scientific">Lysinibacillus halotolerans</name>
    <dbReference type="NCBI Taxonomy" id="1368476"/>
    <lineage>
        <taxon>Bacteria</taxon>
        <taxon>Bacillati</taxon>
        <taxon>Bacillota</taxon>
        <taxon>Bacilli</taxon>
        <taxon>Bacillales</taxon>
        <taxon>Bacillaceae</taxon>
        <taxon>Lysinibacillus</taxon>
    </lineage>
</organism>
<dbReference type="InterPro" id="IPR003593">
    <property type="entry name" value="AAA+_ATPase"/>
</dbReference>
<feature type="domain" description="ABC transporter" evidence="9">
    <location>
        <begin position="11"/>
        <end position="243"/>
    </location>
</feature>
<dbReference type="GO" id="GO:0015418">
    <property type="term" value="F:ABC-type quaternary ammonium compound transporting activity"/>
    <property type="evidence" value="ECO:0007669"/>
    <property type="project" value="UniProtKB-EC"/>
</dbReference>
<dbReference type="PANTHER" id="PTHR42788:SF13">
    <property type="entry name" value="ALIPHATIC SULFONATES IMPORT ATP-BINDING PROTEIN SSUB"/>
    <property type="match status" value="1"/>
</dbReference>
<dbReference type="PROSITE" id="PS00211">
    <property type="entry name" value="ABC_TRANSPORTER_1"/>
    <property type="match status" value="1"/>
</dbReference>
<dbReference type="EC" id="7.6.2.9" evidence="7"/>
<dbReference type="GO" id="GO:0016887">
    <property type="term" value="F:ATP hydrolysis activity"/>
    <property type="evidence" value="ECO:0007669"/>
    <property type="project" value="InterPro"/>
</dbReference>
<dbReference type="Proteomes" id="UP000279909">
    <property type="component" value="Unassembled WGS sequence"/>
</dbReference>
<comment type="subunit">
    <text evidence="6">The complex is composed of two ATP-binding proteins (OpuCA), two transmembrane proteins (OpuCB and OpuCD) and a solute-binding protein (OpuCC).</text>
</comment>
<evidence type="ECO:0000256" key="4">
    <source>
        <dbReference type="ARBA" id="ARBA00022967"/>
    </source>
</evidence>
<dbReference type="SMART" id="SM00382">
    <property type="entry name" value="AAA"/>
    <property type="match status" value="1"/>
</dbReference>
<proteinExistence type="predicted"/>
<evidence type="ECO:0000256" key="5">
    <source>
        <dbReference type="ARBA" id="ARBA00052482"/>
    </source>
</evidence>
<dbReference type="InterPro" id="IPR027417">
    <property type="entry name" value="P-loop_NTPase"/>
</dbReference>
<evidence type="ECO:0000256" key="2">
    <source>
        <dbReference type="ARBA" id="ARBA00022741"/>
    </source>
</evidence>
<dbReference type="InterPro" id="IPR003439">
    <property type="entry name" value="ABC_transporter-like_ATP-bd"/>
</dbReference>
<dbReference type="OrthoDB" id="9802264at2"/>
<keyword evidence="11" id="KW-1185">Reference proteome</keyword>
<accession>A0A3M8H9M4</accession>
<comment type="catalytic activity">
    <reaction evidence="5">
        <text>a quaternary ammonium(out) + ATP + H2O = a quaternary ammonium(in) + ADP + phosphate + H(+)</text>
        <dbReference type="Rhea" id="RHEA:11036"/>
        <dbReference type="ChEBI" id="CHEBI:15377"/>
        <dbReference type="ChEBI" id="CHEBI:15378"/>
        <dbReference type="ChEBI" id="CHEBI:30616"/>
        <dbReference type="ChEBI" id="CHEBI:35267"/>
        <dbReference type="ChEBI" id="CHEBI:43474"/>
        <dbReference type="ChEBI" id="CHEBI:456216"/>
        <dbReference type="EC" id="7.6.2.9"/>
    </reaction>
</comment>
<evidence type="ECO:0000256" key="7">
    <source>
        <dbReference type="ARBA" id="ARBA00066388"/>
    </source>
</evidence>
<keyword evidence="3 10" id="KW-0067">ATP-binding</keyword>
<reference evidence="10 11" key="1">
    <citation type="journal article" date="2014" name="Int. J. Syst. Evol. Microbiol.">
        <title>Lysinibacillus halotolerans sp. nov., isolated from saline-alkaline soil.</title>
        <authorList>
            <person name="Kong D."/>
            <person name="Wang Y."/>
            <person name="Zhao B."/>
            <person name="Li Y."/>
            <person name="Song J."/>
            <person name="Zhai Y."/>
            <person name="Zhang C."/>
            <person name="Wang H."/>
            <person name="Chen X."/>
            <person name="Zhao B."/>
            <person name="Ruan Z."/>
        </authorList>
    </citation>
    <scope>NUCLEOTIDE SEQUENCE [LARGE SCALE GENOMIC DNA]</scope>
    <source>
        <strain evidence="10 11">MCCC 1A12703</strain>
    </source>
</reference>
<evidence type="ECO:0000256" key="6">
    <source>
        <dbReference type="ARBA" id="ARBA00063934"/>
    </source>
</evidence>
<name>A0A3M8H9M4_9BACI</name>
<dbReference type="FunFam" id="3.40.50.300:FF:000425">
    <property type="entry name" value="Probable ABC transporter, ATP-binding subunit"/>
    <property type="match status" value="1"/>
</dbReference>
<dbReference type="InterPro" id="IPR050166">
    <property type="entry name" value="ABC_transporter_ATP-bind"/>
</dbReference>
<dbReference type="PANTHER" id="PTHR42788">
    <property type="entry name" value="TAURINE IMPORT ATP-BINDING PROTEIN-RELATED"/>
    <property type="match status" value="1"/>
</dbReference>
<dbReference type="Pfam" id="PF00005">
    <property type="entry name" value="ABC_tran"/>
    <property type="match status" value="1"/>
</dbReference>
<dbReference type="InterPro" id="IPR017871">
    <property type="entry name" value="ABC_transporter-like_CS"/>
</dbReference>
<dbReference type="GO" id="GO:0005524">
    <property type="term" value="F:ATP binding"/>
    <property type="evidence" value="ECO:0007669"/>
    <property type="project" value="UniProtKB-KW"/>
</dbReference>
<keyword evidence="1" id="KW-0813">Transport</keyword>
<dbReference type="EMBL" id="RHLQ01000018">
    <property type="protein sequence ID" value="RNC99127.1"/>
    <property type="molecule type" value="Genomic_DNA"/>
</dbReference>
<gene>
    <name evidence="10" type="ORF">EC501_09040</name>
</gene>
<evidence type="ECO:0000259" key="9">
    <source>
        <dbReference type="PROSITE" id="PS50893"/>
    </source>
</evidence>
<dbReference type="PROSITE" id="PS50893">
    <property type="entry name" value="ABC_TRANSPORTER_2"/>
    <property type="match status" value="1"/>
</dbReference>
<evidence type="ECO:0000313" key="11">
    <source>
        <dbReference type="Proteomes" id="UP000279909"/>
    </source>
</evidence>
<protein>
    <recommendedName>
        <fullName evidence="8">Carnitine transport ATP-binding protein OpuCA</fullName>
        <ecNumber evidence="7">7.6.2.9</ecNumber>
    </recommendedName>
</protein>
<evidence type="ECO:0000313" key="10">
    <source>
        <dbReference type="EMBL" id="RNC99127.1"/>
    </source>
</evidence>
<evidence type="ECO:0000256" key="3">
    <source>
        <dbReference type="ARBA" id="ARBA00022840"/>
    </source>
</evidence>
<evidence type="ECO:0000256" key="8">
    <source>
        <dbReference type="ARBA" id="ARBA00070305"/>
    </source>
</evidence>
<keyword evidence="4" id="KW-1278">Translocase</keyword>
<dbReference type="Gene3D" id="3.40.50.300">
    <property type="entry name" value="P-loop containing nucleotide triphosphate hydrolases"/>
    <property type="match status" value="1"/>
</dbReference>
<evidence type="ECO:0000256" key="1">
    <source>
        <dbReference type="ARBA" id="ARBA00022448"/>
    </source>
</evidence>
<keyword evidence="2" id="KW-0547">Nucleotide-binding</keyword>
<dbReference type="CDD" id="cd03293">
    <property type="entry name" value="ABC_NrtD_SsuB_transporters"/>
    <property type="match status" value="1"/>
</dbReference>
<dbReference type="SUPFAM" id="SSF52540">
    <property type="entry name" value="P-loop containing nucleoside triphosphate hydrolases"/>
    <property type="match status" value="1"/>
</dbReference>
<dbReference type="AlphaFoldDB" id="A0A3M8H9M4"/>